<sequence length="165" mass="18235">MGTGPRQLSASLFILEEYKFERAAAADGQVSWTATSIMGIVTTSKKRTCPPGLADMPNSIWSHFQEHMDLKEWVRVAGTCKVSWNALLTDLMASIFDLDVPGWQYCLKRCTGAISISIYVEGSEDALSNALDIQQRGVHFKSVRELRFYGDLCGTGAFITLAEMS</sequence>
<organism evidence="1 2">
    <name type="scientific">Coccomyxa viridis</name>
    <dbReference type="NCBI Taxonomy" id="1274662"/>
    <lineage>
        <taxon>Eukaryota</taxon>
        <taxon>Viridiplantae</taxon>
        <taxon>Chlorophyta</taxon>
        <taxon>core chlorophytes</taxon>
        <taxon>Trebouxiophyceae</taxon>
        <taxon>Trebouxiophyceae incertae sedis</taxon>
        <taxon>Coccomyxaceae</taxon>
        <taxon>Coccomyxa</taxon>
    </lineage>
</organism>
<evidence type="ECO:0000313" key="1">
    <source>
        <dbReference type="EMBL" id="CAL5222369.1"/>
    </source>
</evidence>
<protein>
    <submittedName>
        <fullName evidence="1">G4723 protein</fullName>
    </submittedName>
</protein>
<dbReference type="Proteomes" id="UP001497392">
    <property type="component" value="Unassembled WGS sequence"/>
</dbReference>
<proteinExistence type="predicted"/>
<name>A0ABP1FR02_9CHLO</name>
<keyword evidence="2" id="KW-1185">Reference proteome</keyword>
<evidence type="ECO:0000313" key="2">
    <source>
        <dbReference type="Proteomes" id="UP001497392"/>
    </source>
</evidence>
<gene>
    <name evidence="1" type="primary">g4723</name>
    <name evidence="1" type="ORF">VP750_LOCUS4028</name>
</gene>
<dbReference type="EMBL" id="CAXHTA020000007">
    <property type="protein sequence ID" value="CAL5222369.1"/>
    <property type="molecule type" value="Genomic_DNA"/>
</dbReference>
<accession>A0ABP1FR02</accession>
<comment type="caution">
    <text evidence="1">The sequence shown here is derived from an EMBL/GenBank/DDBJ whole genome shotgun (WGS) entry which is preliminary data.</text>
</comment>
<reference evidence="1 2" key="1">
    <citation type="submission" date="2024-06" db="EMBL/GenBank/DDBJ databases">
        <authorList>
            <person name="Kraege A."/>
            <person name="Thomma B."/>
        </authorList>
    </citation>
    <scope>NUCLEOTIDE SEQUENCE [LARGE SCALE GENOMIC DNA]</scope>
</reference>